<evidence type="ECO:0000313" key="4">
    <source>
        <dbReference type="Proteomes" id="UP000054886"/>
    </source>
</evidence>
<feature type="region of interest" description="Disordered" evidence="1">
    <location>
        <begin position="383"/>
        <end position="502"/>
    </location>
</feature>
<evidence type="ECO:0008006" key="5">
    <source>
        <dbReference type="Google" id="ProtNLM"/>
    </source>
</evidence>
<dbReference type="VEuPathDB" id="FungiDB:B1J91_K13024g"/>
<feature type="compositionally biased region" description="Polar residues" evidence="1">
    <location>
        <begin position="383"/>
        <end position="400"/>
    </location>
</feature>
<feature type="non-terminal residue" evidence="3">
    <location>
        <position position="502"/>
    </location>
</feature>
<dbReference type="VEuPathDB" id="FungiDB:CAGL0K13024g"/>
<feature type="compositionally biased region" description="Low complexity" evidence="1">
    <location>
        <begin position="407"/>
        <end position="416"/>
    </location>
</feature>
<accession>A0A0W0CRH4</accession>
<organism evidence="3 4">
    <name type="scientific">Candida glabrata</name>
    <name type="common">Yeast</name>
    <name type="synonym">Torulopsis glabrata</name>
    <dbReference type="NCBI Taxonomy" id="5478"/>
    <lineage>
        <taxon>Eukaryota</taxon>
        <taxon>Fungi</taxon>
        <taxon>Dikarya</taxon>
        <taxon>Ascomycota</taxon>
        <taxon>Saccharomycotina</taxon>
        <taxon>Saccharomycetes</taxon>
        <taxon>Saccharomycetales</taxon>
        <taxon>Saccharomycetaceae</taxon>
        <taxon>Nakaseomyces</taxon>
    </lineage>
</organism>
<feature type="chain" id="PRO_5006900658" description="Hyphally-regulated cell wall protein N-terminal domain-containing protein" evidence="2">
    <location>
        <begin position="22"/>
        <end position="502"/>
    </location>
</feature>
<sequence length="502" mass="53110">MRLYRCFSTFAWVLSWSVTTAKTYQNEELVLDSTVTGDTSFTEAEQLVLDNAKITLKNYSAIHLTSGVILRGNSLLNIETTSGNNVKYSLTINGEVKLDQGSQFIFDGSSLKYSDSKQAYELFNFDINSDENGLFISKDSSMKITVPKLDSIVDGSIDIGSIHIGGTYKAPYNSPIVILGKLEMLSPEQTVDNKYPLKYWRLDLGTDRIDEAGIYKRKNDLSGIISCEGVIGIYADIFSETTDPKIYTLGYIGYSIVSPLTIDLAKGPMIGPSGFLFLNVFPKGQDGIKFVNADLYSPNINDVDTTNMLFSTFYDSSYQHVDIISEQNAITIRSGLDAIATYYSDRHYSIINHCSESSNSIRGRYPSILLGGRRCSVFLTKQQKNSESNGLGSDSNSSIPEQKDETGSIPSGPDMDGGPGPHPGGSDTAGGPGPNPNGSDTAGGPGPNPNGSDTAGGPGPNPNGSDTEGGSGSGGSGSEGGSGEGGSGSGEGGSGGSNPVDD</sequence>
<feature type="signal peptide" evidence="2">
    <location>
        <begin position="1"/>
        <end position="21"/>
    </location>
</feature>
<dbReference type="VEuPathDB" id="FungiDB:GWK60_K12771"/>
<dbReference type="VEuPathDB" id="FungiDB:GVI51_K12859"/>
<gene>
    <name evidence="3" type="ORF">AO440_003801</name>
</gene>
<evidence type="ECO:0000256" key="1">
    <source>
        <dbReference type="SAM" id="MobiDB-lite"/>
    </source>
</evidence>
<evidence type="ECO:0000313" key="3">
    <source>
        <dbReference type="EMBL" id="KTB02193.1"/>
    </source>
</evidence>
<keyword evidence="2" id="KW-0732">Signal</keyword>
<dbReference type="AlphaFoldDB" id="A0A0W0CRH4"/>
<proteinExistence type="predicted"/>
<feature type="compositionally biased region" description="Gly residues" evidence="1">
    <location>
        <begin position="467"/>
        <end position="496"/>
    </location>
</feature>
<dbReference type="EMBL" id="LLZZ01000126">
    <property type="protein sequence ID" value="KTB02193.1"/>
    <property type="molecule type" value="Genomic_DNA"/>
</dbReference>
<evidence type="ECO:0000256" key="2">
    <source>
        <dbReference type="SAM" id="SignalP"/>
    </source>
</evidence>
<name>A0A0W0CRH4_CANGB</name>
<comment type="caution">
    <text evidence="3">The sequence shown here is derived from an EMBL/GenBank/DDBJ whole genome shotgun (WGS) entry which is preliminary data.</text>
</comment>
<reference evidence="3 4" key="1">
    <citation type="submission" date="2015-10" db="EMBL/GenBank/DDBJ databases">
        <title>Draft genomes sequences of Candida glabrata isolates 1A, 1B, 2A, 2B, 3A and 3B.</title>
        <authorList>
            <person name="Haavelsrud O.E."/>
            <person name="Gaustad P."/>
        </authorList>
    </citation>
    <scope>NUCLEOTIDE SEQUENCE [LARGE SCALE GENOMIC DNA]</scope>
    <source>
        <strain evidence="3">910700640</strain>
    </source>
</reference>
<protein>
    <recommendedName>
        <fullName evidence="5">Hyphally-regulated cell wall protein N-terminal domain-containing protein</fullName>
    </recommendedName>
</protein>
<dbReference type="Proteomes" id="UP000054886">
    <property type="component" value="Unassembled WGS sequence"/>
</dbReference>